<evidence type="ECO:0000256" key="2">
    <source>
        <dbReference type="ARBA" id="ARBA00022645"/>
    </source>
</evidence>
<dbReference type="AlphaFoldDB" id="A0A380CJV1"/>
<dbReference type="InterPro" id="IPR040449">
    <property type="entry name" value="Peptidase_S66_N"/>
</dbReference>
<dbReference type="GO" id="GO:0008236">
    <property type="term" value="F:serine-type peptidase activity"/>
    <property type="evidence" value="ECO:0007669"/>
    <property type="project" value="UniProtKB-KW"/>
</dbReference>
<dbReference type="Gene3D" id="3.50.30.60">
    <property type="entry name" value="LD-carboxypeptidase A C-terminal domain-like"/>
    <property type="match status" value="1"/>
</dbReference>
<evidence type="ECO:0000256" key="3">
    <source>
        <dbReference type="ARBA" id="ARBA00022670"/>
    </source>
</evidence>
<evidence type="ECO:0000256" key="5">
    <source>
        <dbReference type="ARBA" id="ARBA00022825"/>
    </source>
</evidence>
<reference evidence="9 10" key="1">
    <citation type="submission" date="2018-06" db="EMBL/GenBank/DDBJ databases">
        <authorList>
            <consortium name="Pathogen Informatics"/>
            <person name="Doyle S."/>
        </authorList>
    </citation>
    <scope>NUCLEOTIDE SEQUENCE [LARGE SCALE GENOMIC DNA]</scope>
    <source>
        <strain evidence="10">ATCC 11859 / DSM 33 / NCIB 8841 / NCTC 4822</strain>
    </source>
</reference>
<keyword evidence="2 9" id="KW-0121">Carboxypeptidase</keyword>
<dbReference type="Pfam" id="PF02016">
    <property type="entry name" value="Peptidase_S66"/>
    <property type="match status" value="1"/>
</dbReference>
<feature type="domain" description="LD-carboxypeptidase N-terminal" evidence="7">
    <location>
        <begin position="15"/>
        <end position="131"/>
    </location>
</feature>
<dbReference type="Gene3D" id="3.40.50.10740">
    <property type="entry name" value="Class I glutamine amidotransferase-like"/>
    <property type="match status" value="1"/>
</dbReference>
<keyword evidence="5" id="KW-0720">Serine protease</keyword>
<dbReference type="PANTHER" id="PTHR30237:SF2">
    <property type="entry name" value="MUREIN TETRAPEPTIDE CARBOXYPEPTIDASE"/>
    <property type="match status" value="1"/>
</dbReference>
<keyword evidence="10" id="KW-1185">Reference proteome</keyword>
<feature type="active site" description="Charge relay system" evidence="6">
    <location>
        <position position="209"/>
    </location>
</feature>
<dbReference type="Pfam" id="PF17676">
    <property type="entry name" value="Peptidase_S66C"/>
    <property type="match status" value="1"/>
</dbReference>
<name>A0A380CJV1_SPOPA</name>
<dbReference type="SUPFAM" id="SSF52317">
    <property type="entry name" value="Class I glutamine amidotransferase-like"/>
    <property type="match status" value="1"/>
</dbReference>
<sequence length="307" mass="34004">MMRVRPKRLQKGDTIGIVSPSSPPGREELVKSLLFLEELGLKWKFGKHAKNINGYLAGTDEERLEDLETLFQDPEVNGIICSSGGYGAGRIVDQIDLQIMKEHPKVFWGFSDITFLHTAMGLYSNLVTFHGPMLGPNIGKDTFEDLSKKMFQQLFEPMELHYTEDISPLETITSGVARGELIGGNLSLLVRTIGTKFEVDTAGKLLLIEDIGEEPARVDGLLNHLRMAGKLKEVAGVVVGDFARTETEKKWTLTLDEVLDHYLKPLQVPVVKGFKIGHCEPHFAVPLGVEAKLDANEKTLTILPGVE</sequence>
<dbReference type="EMBL" id="UGYZ01000002">
    <property type="protein sequence ID" value="SUJ21957.1"/>
    <property type="molecule type" value="Genomic_DNA"/>
</dbReference>
<dbReference type="InterPro" id="IPR027461">
    <property type="entry name" value="Carboxypeptidase_A_C_sf"/>
</dbReference>
<proteinExistence type="inferred from homology"/>
<keyword evidence="3" id="KW-0645">Protease</keyword>
<dbReference type="GO" id="GO:0006508">
    <property type="term" value="P:proteolysis"/>
    <property type="evidence" value="ECO:0007669"/>
    <property type="project" value="UniProtKB-KW"/>
</dbReference>
<dbReference type="InterPro" id="IPR003507">
    <property type="entry name" value="S66_fam"/>
</dbReference>
<dbReference type="EC" id="3.4.17.13" evidence="9"/>
<feature type="active site" description="Nucleophile" evidence="6">
    <location>
        <position position="111"/>
    </location>
</feature>
<comment type="similarity">
    <text evidence="1">Belongs to the peptidase S66 family.</text>
</comment>
<feature type="domain" description="LD-carboxypeptidase C-terminal" evidence="8">
    <location>
        <begin position="178"/>
        <end position="293"/>
    </location>
</feature>
<dbReference type="PANTHER" id="PTHR30237">
    <property type="entry name" value="MURAMOYLTETRAPEPTIDE CARBOXYPEPTIDASE"/>
    <property type="match status" value="1"/>
</dbReference>
<evidence type="ECO:0000256" key="1">
    <source>
        <dbReference type="ARBA" id="ARBA00010233"/>
    </source>
</evidence>
<evidence type="ECO:0000313" key="9">
    <source>
        <dbReference type="EMBL" id="SUJ21957.1"/>
    </source>
</evidence>
<gene>
    <name evidence="9" type="primary">ldcA</name>
    <name evidence="9" type="ORF">NCTC4822_03254</name>
</gene>
<dbReference type="GO" id="GO:0106415">
    <property type="term" value="F:muramoyltetrapeptide carboxypeptidase activity"/>
    <property type="evidence" value="ECO:0007669"/>
    <property type="project" value="UniProtKB-EC"/>
</dbReference>
<dbReference type="Proteomes" id="UP000254519">
    <property type="component" value="Unassembled WGS sequence"/>
</dbReference>
<accession>A0A380CJV1</accession>
<evidence type="ECO:0000259" key="8">
    <source>
        <dbReference type="Pfam" id="PF17676"/>
    </source>
</evidence>
<dbReference type="CDD" id="cd07025">
    <property type="entry name" value="Peptidase_S66"/>
    <property type="match status" value="1"/>
</dbReference>
<dbReference type="InterPro" id="IPR040921">
    <property type="entry name" value="Peptidase_S66C"/>
</dbReference>
<organism evidence="9 10">
    <name type="scientific">Sporosarcina pasteurii</name>
    <name type="common">Bacillus pasteurii</name>
    <dbReference type="NCBI Taxonomy" id="1474"/>
    <lineage>
        <taxon>Bacteria</taxon>
        <taxon>Bacillati</taxon>
        <taxon>Bacillota</taxon>
        <taxon>Bacilli</taxon>
        <taxon>Bacillales</taxon>
        <taxon>Caryophanaceae</taxon>
        <taxon>Sporosarcina</taxon>
    </lineage>
</organism>
<dbReference type="PIRSF" id="PIRSF028757">
    <property type="entry name" value="LD-carboxypeptidase"/>
    <property type="match status" value="1"/>
</dbReference>
<dbReference type="InterPro" id="IPR027478">
    <property type="entry name" value="LdcA_N"/>
</dbReference>
<evidence type="ECO:0000256" key="6">
    <source>
        <dbReference type="PIRSR" id="PIRSR028757-1"/>
    </source>
</evidence>
<keyword evidence="4 9" id="KW-0378">Hydrolase</keyword>
<feature type="active site" description="Charge relay system" evidence="6">
    <location>
        <position position="278"/>
    </location>
</feature>
<evidence type="ECO:0000313" key="10">
    <source>
        <dbReference type="Proteomes" id="UP000254519"/>
    </source>
</evidence>
<evidence type="ECO:0000256" key="4">
    <source>
        <dbReference type="ARBA" id="ARBA00022801"/>
    </source>
</evidence>
<evidence type="ECO:0000259" key="7">
    <source>
        <dbReference type="Pfam" id="PF02016"/>
    </source>
</evidence>
<dbReference type="InterPro" id="IPR029062">
    <property type="entry name" value="Class_I_gatase-like"/>
</dbReference>
<dbReference type="SUPFAM" id="SSF141986">
    <property type="entry name" value="LD-carboxypeptidase A C-terminal domain-like"/>
    <property type="match status" value="1"/>
</dbReference>
<protein>
    <submittedName>
        <fullName evidence="9">Murein tetrapeptide carboxypeptidase</fullName>
        <ecNumber evidence="9">3.4.17.13</ecNumber>
    </submittedName>
</protein>